<sequence>MMQTPASTKFAYDNPEWYKQFLLRMRYNIGLPSYSAFAGMVAKSLNDIQGFTLQNPPGEDADQLNRLGKEMSGDGYAELGNLAPQDVRDEVFDYLKDKKTHYAWDKSLPDFLPEEAPPQVSVANYRREDIVHAPHLIYLANHPRVIGVAARYLGVMPTVMGLSMWWSYPGREEAEHAQLFHIDRHCYRFCKLFIYLTDVDDESGPHVYVRNTGDYGQNYRFAAEKAQGDQEKLKHYNEILAKQRKTDAEIEELFGSDRIVTKTGKAGSALLGNTGSIHKGLVPSGKKRLLFQALYTMLPTIKDPVTPVEVPGFIEEMQKRYPGAYSDDQIGYMNRLVIA</sequence>
<name>A0A9J7APY4_9PROT</name>
<dbReference type="SUPFAM" id="SSF51197">
    <property type="entry name" value="Clavaminate synthase-like"/>
    <property type="match status" value="1"/>
</dbReference>
<proteinExistence type="predicted"/>
<dbReference type="KEGG" id="naci:NUH88_13455"/>
<gene>
    <name evidence="1" type="ORF">NUH88_13455</name>
</gene>
<dbReference type="EMBL" id="CP102480">
    <property type="protein sequence ID" value="UUX48420.1"/>
    <property type="molecule type" value="Genomic_DNA"/>
</dbReference>
<dbReference type="Gene3D" id="2.60.120.620">
    <property type="entry name" value="q2cbj1_9rhob like domain"/>
    <property type="match status" value="1"/>
</dbReference>
<evidence type="ECO:0000313" key="2">
    <source>
        <dbReference type="Proteomes" id="UP001060336"/>
    </source>
</evidence>
<dbReference type="RefSeq" id="WP_257766927.1">
    <property type="nucleotide sequence ID" value="NZ_CP102480.1"/>
</dbReference>
<evidence type="ECO:0008006" key="3">
    <source>
        <dbReference type="Google" id="ProtNLM"/>
    </source>
</evidence>
<dbReference type="AlphaFoldDB" id="A0A9J7APY4"/>
<evidence type="ECO:0000313" key="1">
    <source>
        <dbReference type="EMBL" id="UUX48420.1"/>
    </source>
</evidence>
<reference evidence="1" key="1">
    <citation type="submission" date="2022-08" db="EMBL/GenBank/DDBJ databases">
        <title>Nisaea acidiphila sp. nov., isolated from a marine algal debris and emended description of the genus Nisaea Urios et al. 2008.</title>
        <authorList>
            <person name="Kwon K."/>
        </authorList>
    </citation>
    <scope>NUCLEOTIDE SEQUENCE</scope>
    <source>
        <strain evidence="1">MEBiC11861</strain>
    </source>
</reference>
<organism evidence="1 2">
    <name type="scientific">Nisaea acidiphila</name>
    <dbReference type="NCBI Taxonomy" id="1862145"/>
    <lineage>
        <taxon>Bacteria</taxon>
        <taxon>Pseudomonadati</taxon>
        <taxon>Pseudomonadota</taxon>
        <taxon>Alphaproteobacteria</taxon>
        <taxon>Rhodospirillales</taxon>
        <taxon>Thalassobaculaceae</taxon>
        <taxon>Nisaea</taxon>
    </lineage>
</organism>
<accession>A0A9J7APY4</accession>
<protein>
    <recommendedName>
        <fullName evidence="3">Phytanoyl-CoA dioxygenase</fullName>
    </recommendedName>
</protein>
<dbReference type="Proteomes" id="UP001060336">
    <property type="component" value="Chromosome"/>
</dbReference>
<keyword evidence="2" id="KW-1185">Reference proteome</keyword>